<dbReference type="GO" id="GO:0000160">
    <property type="term" value="P:phosphorelay signal transduction system"/>
    <property type="evidence" value="ECO:0007669"/>
    <property type="project" value="InterPro"/>
</dbReference>
<dbReference type="EMBL" id="UOFZ01000010">
    <property type="protein sequence ID" value="VAX12055.1"/>
    <property type="molecule type" value="Genomic_DNA"/>
</dbReference>
<proteinExistence type="predicted"/>
<dbReference type="InterPro" id="IPR043128">
    <property type="entry name" value="Rev_trsase/Diguanyl_cyclase"/>
</dbReference>
<accession>A0A3B1C039</accession>
<dbReference type="Gene3D" id="3.40.50.2300">
    <property type="match status" value="1"/>
</dbReference>
<reference evidence="3" key="1">
    <citation type="submission" date="2018-06" db="EMBL/GenBank/DDBJ databases">
        <authorList>
            <person name="Zhirakovskaya E."/>
        </authorList>
    </citation>
    <scope>NUCLEOTIDE SEQUENCE</scope>
</reference>
<dbReference type="SUPFAM" id="SSF55073">
    <property type="entry name" value="Nucleotide cyclase"/>
    <property type="match status" value="1"/>
</dbReference>
<dbReference type="GO" id="GO:0043709">
    <property type="term" value="P:cell adhesion involved in single-species biofilm formation"/>
    <property type="evidence" value="ECO:0007669"/>
    <property type="project" value="TreeGrafter"/>
</dbReference>
<dbReference type="SUPFAM" id="SSF52172">
    <property type="entry name" value="CheY-like"/>
    <property type="match status" value="1"/>
</dbReference>
<organism evidence="3">
    <name type="scientific">hydrothermal vent metagenome</name>
    <dbReference type="NCBI Taxonomy" id="652676"/>
    <lineage>
        <taxon>unclassified sequences</taxon>
        <taxon>metagenomes</taxon>
        <taxon>ecological metagenomes</taxon>
    </lineage>
</organism>
<feature type="domain" description="GGDEF" evidence="2">
    <location>
        <begin position="163"/>
        <end position="290"/>
    </location>
</feature>
<dbReference type="AlphaFoldDB" id="A0A3B1C039"/>
<protein>
    <submittedName>
        <fullName evidence="3">Diguanylate cyclase/phosphodiesterase (GGDEF &amp; EAL domains) with PAS/PAC sensor(S)</fullName>
    </submittedName>
</protein>
<dbReference type="PANTHER" id="PTHR45138:SF9">
    <property type="entry name" value="DIGUANYLATE CYCLASE DGCM-RELATED"/>
    <property type="match status" value="1"/>
</dbReference>
<dbReference type="Pfam" id="PF00072">
    <property type="entry name" value="Response_reg"/>
    <property type="match status" value="1"/>
</dbReference>
<evidence type="ECO:0000259" key="1">
    <source>
        <dbReference type="PROSITE" id="PS50110"/>
    </source>
</evidence>
<dbReference type="Gene3D" id="3.30.70.270">
    <property type="match status" value="1"/>
</dbReference>
<dbReference type="FunFam" id="3.30.70.270:FF:000001">
    <property type="entry name" value="Diguanylate cyclase domain protein"/>
    <property type="match status" value="1"/>
</dbReference>
<dbReference type="InterPro" id="IPR050469">
    <property type="entry name" value="Diguanylate_Cyclase"/>
</dbReference>
<dbReference type="CDD" id="cd01949">
    <property type="entry name" value="GGDEF"/>
    <property type="match status" value="1"/>
</dbReference>
<dbReference type="SMART" id="SM00267">
    <property type="entry name" value="GGDEF"/>
    <property type="match status" value="1"/>
</dbReference>
<evidence type="ECO:0000313" key="3">
    <source>
        <dbReference type="EMBL" id="VAX12055.1"/>
    </source>
</evidence>
<dbReference type="SMART" id="SM00448">
    <property type="entry name" value="REC"/>
    <property type="match status" value="1"/>
</dbReference>
<dbReference type="PROSITE" id="PS50110">
    <property type="entry name" value="RESPONSE_REGULATORY"/>
    <property type="match status" value="1"/>
</dbReference>
<evidence type="ECO:0000259" key="2">
    <source>
        <dbReference type="PROSITE" id="PS50887"/>
    </source>
</evidence>
<dbReference type="Pfam" id="PF00990">
    <property type="entry name" value="GGDEF"/>
    <property type="match status" value="1"/>
</dbReference>
<dbReference type="InterPro" id="IPR000160">
    <property type="entry name" value="GGDEF_dom"/>
</dbReference>
<sequence>MQQKPVILIVDDAASNLQLLAQILKDNHRIKIASSGKKALELAQLKPDLILLDIVMPDMDGYEVCRQLKNDKKTREIPVIFITGKSSSEDEARGLLLGAVDYISKPIHSPIVAARVKTQVTIKRLYSKTQDLAMHDQLTGLCHRHYLLDIAATKMAAVKRHDHPLSMMLLDIDHFKAINDQYGYMVGDVVLREVATILENSCRSEDVAARMGGDEFVLLLDDCDICNCQKKAKQLHQEIELRMPENITVTISFGLTEYHAEDDGLESFFKRADKALYEAKENGRNQVVVG</sequence>
<dbReference type="GO" id="GO:1902201">
    <property type="term" value="P:negative regulation of bacterial-type flagellum-dependent cell motility"/>
    <property type="evidence" value="ECO:0007669"/>
    <property type="project" value="TreeGrafter"/>
</dbReference>
<dbReference type="InterPro" id="IPR011006">
    <property type="entry name" value="CheY-like_superfamily"/>
</dbReference>
<feature type="domain" description="Response regulatory" evidence="1">
    <location>
        <begin position="6"/>
        <end position="120"/>
    </location>
</feature>
<dbReference type="GO" id="GO:0005886">
    <property type="term" value="C:plasma membrane"/>
    <property type="evidence" value="ECO:0007669"/>
    <property type="project" value="TreeGrafter"/>
</dbReference>
<name>A0A3B1C039_9ZZZZ</name>
<gene>
    <name evidence="3" type="ORF">MNBD_GAMMA24-278</name>
</gene>
<dbReference type="CDD" id="cd19920">
    <property type="entry name" value="REC_PA4781-like"/>
    <property type="match status" value="1"/>
</dbReference>
<dbReference type="PROSITE" id="PS50887">
    <property type="entry name" value="GGDEF"/>
    <property type="match status" value="1"/>
</dbReference>
<dbReference type="InterPro" id="IPR001789">
    <property type="entry name" value="Sig_transdc_resp-reg_receiver"/>
</dbReference>
<dbReference type="NCBIfam" id="TIGR00254">
    <property type="entry name" value="GGDEF"/>
    <property type="match status" value="1"/>
</dbReference>
<dbReference type="GO" id="GO:0052621">
    <property type="term" value="F:diguanylate cyclase activity"/>
    <property type="evidence" value="ECO:0007669"/>
    <property type="project" value="TreeGrafter"/>
</dbReference>
<dbReference type="PANTHER" id="PTHR45138">
    <property type="entry name" value="REGULATORY COMPONENTS OF SENSORY TRANSDUCTION SYSTEM"/>
    <property type="match status" value="1"/>
</dbReference>
<dbReference type="InterPro" id="IPR029787">
    <property type="entry name" value="Nucleotide_cyclase"/>
</dbReference>